<dbReference type="AlphaFoldDB" id="A0AAE1NLN5"/>
<organism evidence="2 3">
    <name type="scientific">Petrolisthes manimaculis</name>
    <dbReference type="NCBI Taxonomy" id="1843537"/>
    <lineage>
        <taxon>Eukaryota</taxon>
        <taxon>Metazoa</taxon>
        <taxon>Ecdysozoa</taxon>
        <taxon>Arthropoda</taxon>
        <taxon>Crustacea</taxon>
        <taxon>Multicrustacea</taxon>
        <taxon>Malacostraca</taxon>
        <taxon>Eumalacostraca</taxon>
        <taxon>Eucarida</taxon>
        <taxon>Decapoda</taxon>
        <taxon>Pleocyemata</taxon>
        <taxon>Anomura</taxon>
        <taxon>Galatheoidea</taxon>
        <taxon>Porcellanidae</taxon>
        <taxon>Petrolisthes</taxon>
    </lineage>
</organism>
<protein>
    <submittedName>
        <fullName evidence="2">Uncharacterized protein</fullName>
    </submittedName>
</protein>
<gene>
    <name evidence="2" type="ORF">Pmani_035500</name>
</gene>
<evidence type="ECO:0000313" key="3">
    <source>
        <dbReference type="Proteomes" id="UP001292094"/>
    </source>
</evidence>
<reference evidence="2" key="1">
    <citation type="submission" date="2023-11" db="EMBL/GenBank/DDBJ databases">
        <title>Genome assemblies of two species of porcelain crab, Petrolisthes cinctipes and Petrolisthes manimaculis (Anomura: Porcellanidae).</title>
        <authorList>
            <person name="Angst P."/>
        </authorList>
    </citation>
    <scope>NUCLEOTIDE SEQUENCE</scope>
    <source>
        <strain evidence="2">PB745_02</strain>
        <tissue evidence="2">Gill</tissue>
    </source>
</reference>
<feature type="compositionally biased region" description="Basic and acidic residues" evidence="1">
    <location>
        <begin position="13"/>
        <end position="26"/>
    </location>
</feature>
<accession>A0AAE1NLN5</accession>
<sequence>MRPPVGQVRLGRVRQEKYDTPADREPEIAQCGDNEKLSDDSVMITRPASHQSPGLSFIFADPPTDRYHSQPAKRQRQYGPYCDFHNYMELGNY</sequence>
<feature type="region of interest" description="Disordered" evidence="1">
    <location>
        <begin position="1"/>
        <end position="26"/>
    </location>
</feature>
<dbReference type="Proteomes" id="UP001292094">
    <property type="component" value="Unassembled WGS sequence"/>
</dbReference>
<evidence type="ECO:0000313" key="2">
    <source>
        <dbReference type="EMBL" id="KAK4291686.1"/>
    </source>
</evidence>
<comment type="caution">
    <text evidence="2">The sequence shown here is derived from an EMBL/GenBank/DDBJ whole genome shotgun (WGS) entry which is preliminary data.</text>
</comment>
<evidence type="ECO:0000256" key="1">
    <source>
        <dbReference type="SAM" id="MobiDB-lite"/>
    </source>
</evidence>
<name>A0AAE1NLN5_9EUCA</name>
<proteinExistence type="predicted"/>
<keyword evidence="3" id="KW-1185">Reference proteome</keyword>
<dbReference type="EMBL" id="JAWZYT010005077">
    <property type="protein sequence ID" value="KAK4291686.1"/>
    <property type="molecule type" value="Genomic_DNA"/>
</dbReference>